<gene>
    <name evidence="2" type="ORF">Airi02_007340</name>
</gene>
<evidence type="ECO:0000259" key="1">
    <source>
        <dbReference type="Pfam" id="PF01385"/>
    </source>
</evidence>
<dbReference type="InterPro" id="IPR001959">
    <property type="entry name" value="Transposase"/>
</dbReference>
<keyword evidence="3" id="KW-1185">Reference proteome</keyword>
<reference evidence="2" key="1">
    <citation type="submission" date="2023-03" db="EMBL/GenBank/DDBJ databases">
        <title>Actinoallomurus iriomotensis NBRC 103684.</title>
        <authorList>
            <person name="Ichikawa N."/>
            <person name="Sato H."/>
            <person name="Tonouchi N."/>
        </authorList>
    </citation>
    <scope>NUCLEOTIDE SEQUENCE</scope>
    <source>
        <strain evidence="2">NBRC 103684</strain>
    </source>
</reference>
<dbReference type="Pfam" id="PF01385">
    <property type="entry name" value="OrfB_IS605"/>
    <property type="match status" value="1"/>
</dbReference>
<proteinExistence type="predicted"/>
<dbReference type="Proteomes" id="UP001165074">
    <property type="component" value="Unassembled WGS sequence"/>
</dbReference>
<dbReference type="NCBIfam" id="NF040570">
    <property type="entry name" value="guided_TnpB"/>
    <property type="match status" value="1"/>
</dbReference>
<accession>A0A9W6RW62</accession>
<evidence type="ECO:0000313" key="3">
    <source>
        <dbReference type="Proteomes" id="UP001165074"/>
    </source>
</evidence>
<feature type="domain" description="Probable transposase IS891/IS1136/IS1341" evidence="1">
    <location>
        <begin position="45"/>
        <end position="168"/>
    </location>
</feature>
<organism evidence="2 3">
    <name type="scientific">Actinoallomurus iriomotensis</name>
    <dbReference type="NCBI Taxonomy" id="478107"/>
    <lineage>
        <taxon>Bacteria</taxon>
        <taxon>Bacillati</taxon>
        <taxon>Actinomycetota</taxon>
        <taxon>Actinomycetes</taxon>
        <taxon>Streptosporangiales</taxon>
        <taxon>Thermomonosporaceae</taxon>
        <taxon>Actinoallomurus</taxon>
    </lineage>
</organism>
<dbReference type="EMBL" id="BSTK01000001">
    <property type="protein sequence ID" value="GLY82803.1"/>
    <property type="molecule type" value="Genomic_DNA"/>
</dbReference>
<sequence length="213" mass="23285">MTLPRLGTIRTGESTRELARHLERGTGRIMAATVRYEGGRWLVSFTCEIERAERVPARPAAVVGVDLGVKDLAVLSTGEVVPNPRHHTAALRELRRLGKELARRQGPRAPVGDRCEASARWHKTKAAFGRAHATVANRRRDGLHKLTSRLAAAYGTVVVEGLNVSGMPANRRPARAVADVGMGEVRRQLVYKTTWSWPTVGSPPARPARVAAR</sequence>
<name>A0A9W6RW62_9ACTN</name>
<protein>
    <recommendedName>
        <fullName evidence="1">Probable transposase IS891/IS1136/IS1341 domain-containing protein</fullName>
    </recommendedName>
</protein>
<comment type="caution">
    <text evidence="2">The sequence shown here is derived from an EMBL/GenBank/DDBJ whole genome shotgun (WGS) entry which is preliminary data.</text>
</comment>
<evidence type="ECO:0000313" key="2">
    <source>
        <dbReference type="EMBL" id="GLY82803.1"/>
    </source>
</evidence>
<dbReference type="AlphaFoldDB" id="A0A9W6RW62"/>